<dbReference type="GeneID" id="19240563"/>
<feature type="compositionally biased region" description="Basic and acidic residues" evidence="1">
    <location>
        <begin position="139"/>
        <end position="149"/>
    </location>
</feature>
<organism evidence="2 3">
    <name type="scientific">Endocarpon pusillum (strain Z07020 / HMAS-L-300199)</name>
    <name type="common">Lichen-forming fungus</name>
    <dbReference type="NCBI Taxonomy" id="1263415"/>
    <lineage>
        <taxon>Eukaryota</taxon>
        <taxon>Fungi</taxon>
        <taxon>Dikarya</taxon>
        <taxon>Ascomycota</taxon>
        <taxon>Pezizomycotina</taxon>
        <taxon>Eurotiomycetes</taxon>
        <taxon>Chaetothyriomycetidae</taxon>
        <taxon>Verrucariales</taxon>
        <taxon>Verrucariaceae</taxon>
        <taxon>Endocarpon</taxon>
    </lineage>
</organism>
<dbReference type="AlphaFoldDB" id="U1G9V7"/>
<dbReference type="RefSeq" id="XP_007805827.1">
    <property type="nucleotide sequence ID" value="XM_007807636.1"/>
</dbReference>
<feature type="compositionally biased region" description="Low complexity" evidence="1">
    <location>
        <begin position="314"/>
        <end position="328"/>
    </location>
</feature>
<reference evidence="3" key="1">
    <citation type="journal article" date="2014" name="BMC Genomics">
        <title>Genome characteristics reveal the impact of lichenization on lichen-forming fungus Endocarpon pusillum Hedwig (Verrucariales, Ascomycota).</title>
        <authorList>
            <person name="Wang Y.-Y."/>
            <person name="Liu B."/>
            <person name="Zhang X.-Y."/>
            <person name="Zhou Q.-M."/>
            <person name="Zhang T."/>
            <person name="Li H."/>
            <person name="Yu Y.-F."/>
            <person name="Zhang X.-L."/>
            <person name="Hao X.-Y."/>
            <person name="Wang M."/>
            <person name="Wang L."/>
            <person name="Wei J.-C."/>
        </authorList>
    </citation>
    <scope>NUCLEOTIDE SEQUENCE [LARGE SCALE GENOMIC DNA]</scope>
    <source>
        <strain evidence="3">Z07020 / HMAS-L-300199</strain>
    </source>
</reference>
<sequence>MGCGKSTERHATAGHEQQTTVGASSGDISSSQNLGLARVSGSTRNTGSGRGAASHDAGAQPPRGTGSDPVPSSARPSAPGAEPSVLSAEISQLSLSQGARAARGSRPLQGSESYSQGAPVAEISAPQNLEVAHGPIHPQETRPSSHELARLSSSSQGEGSPHRSSPSTTPRTPQPPRASSALMHSQLARRSQSSSTASLESRAGRPPRSSSSHALEAKAGPQTRASSSNSLHTQAGPQTRASSSNSLHTQAARQPLMSSSASLKSLEESSWHLKNSSSPSLEELFDALERPSTSSTSRQAQQSSPRGTPRARQRPSSSRSSPKAGQPSETSSQAPRRTRPRFEPTPSQGELARYFSADPVVTLPAEALTFDEFGGSDHSST</sequence>
<feature type="compositionally biased region" description="Polar residues" evidence="1">
    <location>
        <begin position="223"/>
        <end position="252"/>
    </location>
</feature>
<gene>
    <name evidence="2" type="ORF">EPUS_05615</name>
</gene>
<feature type="compositionally biased region" description="Polar residues" evidence="1">
    <location>
        <begin position="15"/>
        <end position="34"/>
    </location>
</feature>
<feature type="region of interest" description="Disordered" evidence="1">
    <location>
        <begin position="1"/>
        <end position="353"/>
    </location>
</feature>
<dbReference type="Proteomes" id="UP000019373">
    <property type="component" value="Unassembled WGS sequence"/>
</dbReference>
<evidence type="ECO:0000256" key="1">
    <source>
        <dbReference type="SAM" id="MobiDB-lite"/>
    </source>
</evidence>
<proteinExistence type="predicted"/>
<feature type="compositionally biased region" description="Low complexity" evidence="1">
    <location>
        <begin position="290"/>
        <end position="306"/>
    </location>
</feature>
<dbReference type="EMBL" id="KE721517">
    <property type="protein sequence ID" value="ERF68476.1"/>
    <property type="molecule type" value="Genomic_DNA"/>
</dbReference>
<dbReference type="OrthoDB" id="10531527at2759"/>
<feature type="compositionally biased region" description="Basic and acidic residues" evidence="1">
    <location>
        <begin position="1"/>
        <end position="13"/>
    </location>
</feature>
<evidence type="ECO:0000313" key="2">
    <source>
        <dbReference type="EMBL" id="ERF68476.1"/>
    </source>
</evidence>
<protein>
    <submittedName>
        <fullName evidence="2">Uncharacterized protein</fullName>
    </submittedName>
</protein>
<keyword evidence="3" id="KW-1185">Reference proteome</keyword>
<accession>U1G9V7</accession>
<evidence type="ECO:0000313" key="3">
    <source>
        <dbReference type="Proteomes" id="UP000019373"/>
    </source>
</evidence>
<feature type="compositionally biased region" description="Low complexity" evidence="1">
    <location>
        <begin position="162"/>
        <end position="171"/>
    </location>
</feature>
<name>U1G9V7_ENDPU</name>
<dbReference type="HOGENOM" id="CLU_725679_0_0_1"/>
<feature type="compositionally biased region" description="Polar residues" evidence="1">
    <location>
        <begin position="188"/>
        <end position="199"/>
    </location>
</feature>